<dbReference type="AlphaFoldDB" id="A0A9D4SBH1"/>
<dbReference type="Proteomes" id="UP000828390">
    <property type="component" value="Unassembled WGS sequence"/>
</dbReference>
<proteinExistence type="predicted"/>
<comment type="caution">
    <text evidence="1">The sequence shown here is derived from an EMBL/GenBank/DDBJ whole genome shotgun (WGS) entry which is preliminary data.</text>
</comment>
<evidence type="ECO:0000313" key="1">
    <source>
        <dbReference type="EMBL" id="KAH3897898.1"/>
    </source>
</evidence>
<dbReference type="EMBL" id="JAIWYP010000001">
    <property type="protein sequence ID" value="KAH3897898.1"/>
    <property type="molecule type" value="Genomic_DNA"/>
</dbReference>
<evidence type="ECO:0000313" key="2">
    <source>
        <dbReference type="Proteomes" id="UP000828390"/>
    </source>
</evidence>
<name>A0A9D4SBH1_DREPO</name>
<accession>A0A9D4SBH1</accession>
<keyword evidence="2" id="KW-1185">Reference proteome</keyword>
<sequence length="66" mass="7341">MSKIGKSFFVDEDIERCHIGAGYGASEEVFGAVDILVSLVTSGLRTEFQCLQKNRGRGRRNKSGYR</sequence>
<protein>
    <submittedName>
        <fullName evidence="1">Uncharacterized protein</fullName>
    </submittedName>
</protein>
<reference evidence="1" key="2">
    <citation type="submission" date="2020-11" db="EMBL/GenBank/DDBJ databases">
        <authorList>
            <person name="McCartney M.A."/>
            <person name="Auch B."/>
            <person name="Kono T."/>
            <person name="Mallez S."/>
            <person name="Becker A."/>
            <person name="Gohl D.M."/>
            <person name="Silverstein K.A.T."/>
            <person name="Koren S."/>
            <person name="Bechman K.B."/>
            <person name="Herman A."/>
            <person name="Abrahante J.E."/>
            <person name="Garbe J."/>
        </authorList>
    </citation>
    <scope>NUCLEOTIDE SEQUENCE</scope>
    <source>
        <strain evidence="1">Duluth1</strain>
        <tissue evidence="1">Whole animal</tissue>
    </source>
</reference>
<reference evidence="1" key="1">
    <citation type="journal article" date="2019" name="bioRxiv">
        <title>The Genome of the Zebra Mussel, Dreissena polymorpha: A Resource for Invasive Species Research.</title>
        <authorList>
            <person name="McCartney M.A."/>
            <person name="Auch B."/>
            <person name="Kono T."/>
            <person name="Mallez S."/>
            <person name="Zhang Y."/>
            <person name="Obille A."/>
            <person name="Becker A."/>
            <person name="Abrahante J.E."/>
            <person name="Garbe J."/>
            <person name="Badalamenti J.P."/>
            <person name="Herman A."/>
            <person name="Mangelson H."/>
            <person name="Liachko I."/>
            <person name="Sullivan S."/>
            <person name="Sone E.D."/>
            <person name="Koren S."/>
            <person name="Silverstein K.A.T."/>
            <person name="Beckman K.B."/>
            <person name="Gohl D.M."/>
        </authorList>
    </citation>
    <scope>NUCLEOTIDE SEQUENCE</scope>
    <source>
        <strain evidence="1">Duluth1</strain>
        <tissue evidence="1">Whole animal</tissue>
    </source>
</reference>
<organism evidence="1 2">
    <name type="scientific">Dreissena polymorpha</name>
    <name type="common">Zebra mussel</name>
    <name type="synonym">Mytilus polymorpha</name>
    <dbReference type="NCBI Taxonomy" id="45954"/>
    <lineage>
        <taxon>Eukaryota</taxon>
        <taxon>Metazoa</taxon>
        <taxon>Spiralia</taxon>
        <taxon>Lophotrochozoa</taxon>
        <taxon>Mollusca</taxon>
        <taxon>Bivalvia</taxon>
        <taxon>Autobranchia</taxon>
        <taxon>Heteroconchia</taxon>
        <taxon>Euheterodonta</taxon>
        <taxon>Imparidentia</taxon>
        <taxon>Neoheterodontei</taxon>
        <taxon>Myida</taxon>
        <taxon>Dreissenoidea</taxon>
        <taxon>Dreissenidae</taxon>
        <taxon>Dreissena</taxon>
    </lineage>
</organism>
<gene>
    <name evidence="1" type="ORF">DPMN_022094</name>
</gene>